<organism evidence="17 18">
    <name type="scientific">Thermodesulforhabdus norvegica</name>
    <dbReference type="NCBI Taxonomy" id="39841"/>
    <lineage>
        <taxon>Bacteria</taxon>
        <taxon>Pseudomonadati</taxon>
        <taxon>Thermodesulfobacteriota</taxon>
        <taxon>Syntrophobacteria</taxon>
        <taxon>Syntrophobacterales</taxon>
        <taxon>Thermodesulforhabdaceae</taxon>
        <taxon>Thermodesulforhabdus</taxon>
    </lineage>
</organism>
<keyword evidence="6 15" id="KW-0808">Transferase</keyword>
<evidence type="ECO:0000256" key="4">
    <source>
        <dbReference type="ARBA" id="ARBA00022630"/>
    </source>
</evidence>
<evidence type="ECO:0000256" key="9">
    <source>
        <dbReference type="ARBA" id="ARBA00022777"/>
    </source>
</evidence>
<keyword evidence="18" id="KW-1185">Reference proteome</keyword>
<dbReference type="InterPro" id="IPR002606">
    <property type="entry name" value="Riboflavin_kinase_bac"/>
</dbReference>
<dbReference type="InterPro" id="IPR015865">
    <property type="entry name" value="Riboflavin_kinase_bac/euk"/>
</dbReference>
<evidence type="ECO:0000256" key="15">
    <source>
        <dbReference type="PIRNR" id="PIRNR004491"/>
    </source>
</evidence>
<name>A0A1I4SDB4_9BACT</name>
<evidence type="ECO:0000256" key="1">
    <source>
        <dbReference type="ARBA" id="ARBA00002121"/>
    </source>
</evidence>
<dbReference type="GO" id="GO:0009231">
    <property type="term" value="P:riboflavin biosynthetic process"/>
    <property type="evidence" value="ECO:0007669"/>
    <property type="project" value="InterPro"/>
</dbReference>
<dbReference type="InterPro" id="IPR004821">
    <property type="entry name" value="Cyt_trans-like"/>
</dbReference>
<dbReference type="Proteomes" id="UP000199611">
    <property type="component" value="Unassembled WGS sequence"/>
</dbReference>
<evidence type="ECO:0000256" key="13">
    <source>
        <dbReference type="ARBA" id="ARBA00047880"/>
    </source>
</evidence>
<dbReference type="InterPro" id="IPR015864">
    <property type="entry name" value="FAD_synthase"/>
</dbReference>
<dbReference type="RefSeq" id="WP_093393801.1">
    <property type="nucleotide sequence ID" value="NZ_FOUU01000002.1"/>
</dbReference>
<dbReference type="InterPro" id="IPR014729">
    <property type="entry name" value="Rossmann-like_a/b/a_fold"/>
</dbReference>
<evidence type="ECO:0000256" key="7">
    <source>
        <dbReference type="ARBA" id="ARBA00022695"/>
    </source>
</evidence>
<dbReference type="NCBIfam" id="TIGR00125">
    <property type="entry name" value="cyt_tran_rel"/>
    <property type="match status" value="1"/>
</dbReference>
<dbReference type="InterPro" id="IPR023465">
    <property type="entry name" value="Riboflavin_kinase_dom_sf"/>
</dbReference>
<evidence type="ECO:0000256" key="14">
    <source>
        <dbReference type="ARBA" id="ARBA00049494"/>
    </source>
</evidence>
<dbReference type="FunFam" id="2.40.30.30:FF:000003">
    <property type="entry name" value="Riboflavin biosynthesis protein"/>
    <property type="match status" value="1"/>
</dbReference>
<evidence type="ECO:0000256" key="5">
    <source>
        <dbReference type="ARBA" id="ARBA00022643"/>
    </source>
</evidence>
<protein>
    <recommendedName>
        <fullName evidence="15">Riboflavin biosynthesis protein</fullName>
    </recommendedName>
    <domain>
        <recommendedName>
            <fullName evidence="15">Riboflavin kinase</fullName>
            <ecNumber evidence="15">2.7.1.26</ecNumber>
        </recommendedName>
        <alternativeName>
            <fullName evidence="15">Flavokinase</fullName>
        </alternativeName>
    </domain>
    <domain>
        <recommendedName>
            <fullName evidence="15">FMN adenylyltransferase</fullName>
            <ecNumber evidence="15">2.7.7.2</ecNumber>
        </recommendedName>
        <alternativeName>
            <fullName evidence="15">FAD pyrophosphorylase</fullName>
        </alternativeName>
        <alternativeName>
            <fullName evidence="15">FAD synthase</fullName>
        </alternativeName>
    </domain>
</protein>
<dbReference type="SUPFAM" id="SSF82114">
    <property type="entry name" value="Riboflavin kinase-like"/>
    <property type="match status" value="1"/>
</dbReference>
<comment type="similarity">
    <text evidence="15">Belongs to the ribF family.</text>
</comment>
<dbReference type="InterPro" id="IPR023468">
    <property type="entry name" value="Riboflavin_kinase"/>
</dbReference>
<evidence type="ECO:0000256" key="12">
    <source>
        <dbReference type="ARBA" id="ARBA00023268"/>
    </source>
</evidence>
<keyword evidence="10 15" id="KW-0274">FAD</keyword>
<evidence type="ECO:0000256" key="3">
    <source>
        <dbReference type="ARBA" id="ARBA00005201"/>
    </source>
</evidence>
<dbReference type="NCBIfam" id="NF004162">
    <property type="entry name" value="PRK05627.1-5"/>
    <property type="match status" value="1"/>
</dbReference>
<evidence type="ECO:0000259" key="16">
    <source>
        <dbReference type="SMART" id="SM00904"/>
    </source>
</evidence>
<dbReference type="NCBIfam" id="TIGR00083">
    <property type="entry name" value="ribF"/>
    <property type="match status" value="1"/>
</dbReference>
<keyword evidence="8 15" id="KW-0547">Nucleotide-binding</keyword>
<dbReference type="GO" id="GO:0003919">
    <property type="term" value="F:FMN adenylyltransferase activity"/>
    <property type="evidence" value="ECO:0007669"/>
    <property type="project" value="UniProtKB-UniRule"/>
</dbReference>
<dbReference type="SUPFAM" id="SSF52374">
    <property type="entry name" value="Nucleotidylyl transferase"/>
    <property type="match status" value="1"/>
</dbReference>
<dbReference type="EMBL" id="FOUU01000002">
    <property type="protein sequence ID" value="SFM62455.1"/>
    <property type="molecule type" value="Genomic_DNA"/>
</dbReference>
<dbReference type="PIRSF" id="PIRSF004491">
    <property type="entry name" value="FAD_Synth"/>
    <property type="match status" value="1"/>
</dbReference>
<keyword evidence="4 15" id="KW-0285">Flavoprotein</keyword>
<comment type="pathway">
    <text evidence="3 15">Cofactor biosynthesis; FMN biosynthesis; FMN from riboflavin (ATP route): step 1/1.</text>
</comment>
<proteinExistence type="inferred from homology"/>
<evidence type="ECO:0000313" key="18">
    <source>
        <dbReference type="Proteomes" id="UP000199611"/>
    </source>
</evidence>
<reference evidence="17 18" key="1">
    <citation type="submission" date="2016-10" db="EMBL/GenBank/DDBJ databases">
        <authorList>
            <person name="de Groot N.N."/>
        </authorList>
    </citation>
    <scope>NUCLEOTIDE SEQUENCE [LARGE SCALE GENOMIC DNA]</scope>
    <source>
        <strain evidence="17 18">DSM 9990</strain>
    </source>
</reference>
<dbReference type="CDD" id="cd02064">
    <property type="entry name" value="FAD_synthetase_N"/>
    <property type="match status" value="1"/>
</dbReference>
<dbReference type="FunFam" id="3.40.50.620:FF:000021">
    <property type="entry name" value="Riboflavin biosynthesis protein"/>
    <property type="match status" value="1"/>
</dbReference>
<dbReference type="UniPathway" id="UPA00276">
    <property type="reaction ID" value="UER00406"/>
</dbReference>
<dbReference type="STRING" id="39841.SAMN05660836_00900"/>
<dbReference type="UniPathway" id="UPA00277">
    <property type="reaction ID" value="UER00407"/>
</dbReference>
<dbReference type="GO" id="GO:0005524">
    <property type="term" value="F:ATP binding"/>
    <property type="evidence" value="ECO:0007669"/>
    <property type="project" value="UniProtKB-UniRule"/>
</dbReference>
<comment type="function">
    <text evidence="1">Catalyzes the phosphorylation of riboflavin to FMN followed by the adenylation of FMN to FAD.</text>
</comment>
<feature type="domain" description="Riboflavin kinase" evidence="16">
    <location>
        <begin position="183"/>
        <end position="307"/>
    </location>
</feature>
<evidence type="ECO:0000256" key="10">
    <source>
        <dbReference type="ARBA" id="ARBA00022827"/>
    </source>
</evidence>
<dbReference type="EC" id="2.7.1.26" evidence="15"/>
<dbReference type="PANTHER" id="PTHR22749">
    <property type="entry name" value="RIBOFLAVIN KINASE/FMN ADENYLYLTRANSFERASE"/>
    <property type="match status" value="1"/>
</dbReference>
<accession>A0A1I4SDB4</accession>
<dbReference type="GO" id="GO:0006747">
    <property type="term" value="P:FAD biosynthetic process"/>
    <property type="evidence" value="ECO:0007669"/>
    <property type="project" value="UniProtKB-UniRule"/>
</dbReference>
<evidence type="ECO:0000256" key="2">
    <source>
        <dbReference type="ARBA" id="ARBA00004726"/>
    </source>
</evidence>
<evidence type="ECO:0000313" key="17">
    <source>
        <dbReference type="EMBL" id="SFM62455.1"/>
    </source>
</evidence>
<dbReference type="GO" id="GO:0008531">
    <property type="term" value="F:riboflavin kinase activity"/>
    <property type="evidence" value="ECO:0007669"/>
    <property type="project" value="UniProtKB-UniRule"/>
</dbReference>
<dbReference type="Pfam" id="PF01687">
    <property type="entry name" value="Flavokinase"/>
    <property type="match status" value="1"/>
</dbReference>
<gene>
    <name evidence="17" type="ORF">SAMN05660836_00900</name>
</gene>
<dbReference type="SMART" id="SM00904">
    <property type="entry name" value="Flavokinase"/>
    <property type="match status" value="1"/>
</dbReference>
<dbReference type="EC" id="2.7.7.2" evidence="15"/>
<comment type="pathway">
    <text evidence="2 15">Cofactor biosynthesis; FAD biosynthesis; FAD from FMN: step 1/1.</text>
</comment>
<dbReference type="Pfam" id="PF06574">
    <property type="entry name" value="FAD_syn"/>
    <property type="match status" value="1"/>
</dbReference>
<dbReference type="NCBIfam" id="NF004160">
    <property type="entry name" value="PRK05627.1-3"/>
    <property type="match status" value="1"/>
</dbReference>
<dbReference type="OrthoDB" id="9803667at2"/>
<evidence type="ECO:0000256" key="6">
    <source>
        <dbReference type="ARBA" id="ARBA00022679"/>
    </source>
</evidence>
<comment type="catalytic activity">
    <reaction evidence="13 15">
        <text>riboflavin + ATP = FMN + ADP + H(+)</text>
        <dbReference type="Rhea" id="RHEA:14357"/>
        <dbReference type="ChEBI" id="CHEBI:15378"/>
        <dbReference type="ChEBI" id="CHEBI:30616"/>
        <dbReference type="ChEBI" id="CHEBI:57986"/>
        <dbReference type="ChEBI" id="CHEBI:58210"/>
        <dbReference type="ChEBI" id="CHEBI:456216"/>
        <dbReference type="EC" id="2.7.1.26"/>
    </reaction>
</comment>
<dbReference type="AlphaFoldDB" id="A0A1I4SDB4"/>
<keyword evidence="11 15" id="KW-0067">ATP-binding</keyword>
<comment type="catalytic activity">
    <reaction evidence="14 15">
        <text>FMN + ATP + H(+) = FAD + diphosphate</text>
        <dbReference type="Rhea" id="RHEA:17237"/>
        <dbReference type="ChEBI" id="CHEBI:15378"/>
        <dbReference type="ChEBI" id="CHEBI:30616"/>
        <dbReference type="ChEBI" id="CHEBI:33019"/>
        <dbReference type="ChEBI" id="CHEBI:57692"/>
        <dbReference type="ChEBI" id="CHEBI:58210"/>
        <dbReference type="EC" id="2.7.7.2"/>
    </reaction>
</comment>
<sequence length="307" mass="34644">MEIVEGFVRARRKFRNPAVTIGNFDGVHKGHQALIEHARNYAREKEGETVVITFNPHPVKVLCPDCNLKFITPHRTKLELLEQYGVDVVWIIPFTREFASLSAREFVEQCLVDFVGVKHLVVGYDYHFGKGREGNIILLEEMGKTHGFTVEVVPEVIVSGIVVSSTSIRKLIQEGQMKTVTTLLGRPYEIRGPVVHGRGRGARMLGFPTANVRIGDYVPPRTGVYATRVTVDGIKYMGATNLGYNPTFGDTDLSLEVHILDFDRHIYNKVIKVEFIEYIRGEKKFSGIDELADQISRDVECVRQLLS</sequence>
<dbReference type="GO" id="GO:0009398">
    <property type="term" value="P:FMN biosynthetic process"/>
    <property type="evidence" value="ECO:0007669"/>
    <property type="project" value="UniProtKB-UniRule"/>
</dbReference>
<keyword evidence="5 15" id="KW-0288">FMN</keyword>
<keyword evidence="12" id="KW-0511">Multifunctional enzyme</keyword>
<keyword evidence="7 15" id="KW-0548">Nucleotidyltransferase</keyword>
<dbReference type="Gene3D" id="3.40.50.620">
    <property type="entry name" value="HUPs"/>
    <property type="match status" value="1"/>
</dbReference>
<keyword evidence="9 15" id="KW-0418">Kinase</keyword>
<evidence type="ECO:0000256" key="8">
    <source>
        <dbReference type="ARBA" id="ARBA00022741"/>
    </source>
</evidence>
<dbReference type="PANTHER" id="PTHR22749:SF6">
    <property type="entry name" value="RIBOFLAVIN KINASE"/>
    <property type="match status" value="1"/>
</dbReference>
<evidence type="ECO:0000256" key="11">
    <source>
        <dbReference type="ARBA" id="ARBA00022840"/>
    </source>
</evidence>
<dbReference type="Gene3D" id="2.40.30.30">
    <property type="entry name" value="Riboflavin kinase-like"/>
    <property type="match status" value="1"/>
</dbReference>